<dbReference type="RefSeq" id="WP_108387008.1">
    <property type="nucleotide sequence ID" value="NZ_QBUD01000008.1"/>
</dbReference>
<evidence type="ECO:0000313" key="1">
    <source>
        <dbReference type="EMBL" id="PUB13125.1"/>
    </source>
</evidence>
<organism evidence="1 2">
    <name type="scientific">Yoonia sediminilitoris</name>
    <dbReference type="NCBI Taxonomy" id="1286148"/>
    <lineage>
        <taxon>Bacteria</taxon>
        <taxon>Pseudomonadati</taxon>
        <taxon>Pseudomonadota</taxon>
        <taxon>Alphaproteobacteria</taxon>
        <taxon>Rhodobacterales</taxon>
        <taxon>Paracoccaceae</taxon>
        <taxon>Yoonia</taxon>
    </lineage>
</organism>
<proteinExistence type="predicted"/>
<dbReference type="AlphaFoldDB" id="A0A2T6KDJ4"/>
<dbReference type="OrthoDB" id="8448547at2"/>
<name>A0A2T6KDJ4_9RHOB</name>
<dbReference type="Proteomes" id="UP000244523">
    <property type="component" value="Unassembled WGS sequence"/>
</dbReference>
<protein>
    <submittedName>
        <fullName evidence="1">Lambda family phage tail tape measure protein</fullName>
    </submittedName>
</protein>
<gene>
    <name evidence="1" type="ORF">C8N45_10845</name>
</gene>
<reference evidence="1 2" key="1">
    <citation type="submission" date="2018-04" db="EMBL/GenBank/DDBJ databases">
        <title>Genomic Encyclopedia of Archaeal and Bacterial Type Strains, Phase II (KMG-II): from individual species to whole genera.</title>
        <authorList>
            <person name="Goeker M."/>
        </authorList>
    </citation>
    <scope>NUCLEOTIDE SEQUENCE [LARGE SCALE GENOMIC DNA]</scope>
    <source>
        <strain evidence="1 2">DSM 29955</strain>
    </source>
</reference>
<dbReference type="EMBL" id="QBUD01000008">
    <property type="protein sequence ID" value="PUB13125.1"/>
    <property type="molecule type" value="Genomic_DNA"/>
</dbReference>
<evidence type="ECO:0000313" key="2">
    <source>
        <dbReference type="Proteomes" id="UP000244523"/>
    </source>
</evidence>
<comment type="caution">
    <text evidence="1">The sequence shown here is derived from an EMBL/GenBank/DDBJ whole genome shotgun (WGS) entry which is preliminary data.</text>
</comment>
<keyword evidence="2" id="KW-1185">Reference proteome</keyword>
<sequence length="219" mass="22555">MDEIDRLDTLESDISGLERSLGDATAMTAAFDDQLRDVQGSLGNTTRDLGNLERGFSGGLKRAFDGLLLDGVKLSDALSGLANAMINTAYSAATRPVTDHLGGMLSDGLNAAVSGMMPFAAGAPFSQGRVMPFAKGGVVGGPTTFPMAGGTGLMGEAGPEAIMPLSRGADGRLGVRTQGSGAITVNMNISTPDAQSFQRSQGQIATQMSRALGRSQRNR</sequence>
<accession>A0A2T6KDJ4</accession>